<dbReference type="SUPFAM" id="SSF51695">
    <property type="entry name" value="PLC-like phosphodiesterases"/>
    <property type="match status" value="1"/>
</dbReference>
<comment type="caution">
    <text evidence="2">The sequence shown here is derived from an EMBL/GenBank/DDBJ whole genome shotgun (WGS) entry which is preliminary data.</text>
</comment>
<reference evidence="2 3" key="1">
    <citation type="submission" date="2017-08" db="EMBL/GenBank/DDBJ databases">
        <title>Virgibacillus indicus sp. nov. and Virgibacillus profoundi sp. nov, two moderately halophilic bacteria isolated from marine sediment by using the Microfluidic Streak Plate.</title>
        <authorList>
            <person name="Xu B."/>
            <person name="Hu B."/>
            <person name="Wang J."/>
            <person name="Zhu Y."/>
            <person name="Huang L."/>
            <person name="Du W."/>
            <person name="Huang Y."/>
        </authorList>
    </citation>
    <scope>NUCLEOTIDE SEQUENCE [LARGE SCALE GENOMIC DNA]</scope>
    <source>
        <strain evidence="2 3">IO3-P2-C2</strain>
    </source>
</reference>
<dbReference type="InterPro" id="IPR017946">
    <property type="entry name" value="PLC-like_Pdiesterase_TIM-brl"/>
</dbReference>
<name>A0A265NA08_9BACI</name>
<evidence type="ECO:0000313" key="2">
    <source>
        <dbReference type="EMBL" id="OZU88289.1"/>
    </source>
</evidence>
<protein>
    <recommendedName>
        <fullName evidence="1">GP-PDE domain-containing protein</fullName>
    </recommendedName>
</protein>
<dbReference type="PROSITE" id="PS51704">
    <property type="entry name" value="GP_PDE"/>
    <property type="match status" value="1"/>
</dbReference>
<evidence type="ECO:0000313" key="3">
    <source>
        <dbReference type="Proteomes" id="UP000216498"/>
    </source>
</evidence>
<dbReference type="InterPro" id="IPR030395">
    <property type="entry name" value="GP_PDE_dom"/>
</dbReference>
<dbReference type="Pfam" id="PF03009">
    <property type="entry name" value="GDPD"/>
    <property type="match status" value="1"/>
</dbReference>
<organism evidence="2 3">
    <name type="scientific">Virgibacillus indicus</name>
    <dbReference type="NCBI Taxonomy" id="2024554"/>
    <lineage>
        <taxon>Bacteria</taxon>
        <taxon>Bacillati</taxon>
        <taxon>Bacillota</taxon>
        <taxon>Bacilli</taxon>
        <taxon>Bacillales</taxon>
        <taxon>Bacillaceae</taxon>
        <taxon>Virgibacillus</taxon>
    </lineage>
</organism>
<dbReference type="Proteomes" id="UP000216498">
    <property type="component" value="Unassembled WGS sequence"/>
</dbReference>
<evidence type="ECO:0000259" key="1">
    <source>
        <dbReference type="PROSITE" id="PS51704"/>
    </source>
</evidence>
<dbReference type="GO" id="GO:0008081">
    <property type="term" value="F:phosphoric diester hydrolase activity"/>
    <property type="evidence" value="ECO:0007669"/>
    <property type="project" value="InterPro"/>
</dbReference>
<dbReference type="CDD" id="cd08563">
    <property type="entry name" value="GDPD_TtGDE_like"/>
    <property type="match status" value="1"/>
</dbReference>
<dbReference type="OrthoDB" id="384721at2"/>
<sequence length="243" mass="27889">MTIIFAHRGSSGTHPENTFAAYKEAVRVGAEGIELDVQLTKDDELVVIHDHTVGRTTNGTGFVRDYTLEELQRLDAGAWFHERFQGERIPVLKEVFTWMQSNDLILNIELKNVTVDLPCLEELVLNEIESFNLADRIIISTFDHYSLKKINELNPKIECAILYLEKLYEPWNYAANIGAKGLHTHSPKTDRVMIKEAERRGFPVRVYTVNHEERIKELLEDGCSAIFTDYPEKALAVRKMVDK</sequence>
<dbReference type="RefSeq" id="WP_094886028.1">
    <property type="nucleotide sequence ID" value="NZ_NPMS01000005.1"/>
</dbReference>
<dbReference type="PANTHER" id="PTHR46211:SF1">
    <property type="entry name" value="GLYCEROPHOSPHODIESTER PHOSPHODIESTERASE, CYTOPLASMIC"/>
    <property type="match status" value="1"/>
</dbReference>
<dbReference type="GO" id="GO:0006629">
    <property type="term" value="P:lipid metabolic process"/>
    <property type="evidence" value="ECO:0007669"/>
    <property type="project" value="InterPro"/>
</dbReference>
<feature type="domain" description="GP-PDE" evidence="1">
    <location>
        <begin position="2"/>
        <end position="238"/>
    </location>
</feature>
<dbReference type="AlphaFoldDB" id="A0A265NA08"/>
<dbReference type="Gene3D" id="3.20.20.190">
    <property type="entry name" value="Phosphatidylinositol (PI) phosphodiesterase"/>
    <property type="match status" value="1"/>
</dbReference>
<gene>
    <name evidence="2" type="ORF">CIL03_11585</name>
</gene>
<dbReference type="PANTHER" id="PTHR46211">
    <property type="entry name" value="GLYCEROPHOSPHORYL DIESTER PHOSPHODIESTERASE"/>
    <property type="match status" value="1"/>
</dbReference>
<keyword evidence="3" id="KW-1185">Reference proteome</keyword>
<proteinExistence type="predicted"/>
<accession>A0A265NA08</accession>
<dbReference type="EMBL" id="NPMS01000005">
    <property type="protein sequence ID" value="OZU88289.1"/>
    <property type="molecule type" value="Genomic_DNA"/>
</dbReference>